<dbReference type="OMA" id="EVNMICL"/>
<dbReference type="InParanoid" id="A0A3Q7JTQ6"/>
<reference evidence="2" key="1">
    <citation type="journal article" date="2012" name="Nature">
        <title>The tomato genome sequence provides insights into fleshy fruit evolution.</title>
        <authorList>
            <consortium name="Tomato Genome Consortium"/>
        </authorList>
    </citation>
    <scope>NUCLEOTIDE SEQUENCE [LARGE SCALE GENOMIC DNA]</scope>
    <source>
        <strain evidence="2">cv. Heinz 1706</strain>
    </source>
</reference>
<reference evidence="2" key="2">
    <citation type="submission" date="2019-01" db="UniProtKB">
        <authorList>
            <consortium name="EnsemblPlants"/>
        </authorList>
    </citation>
    <scope>IDENTIFICATION</scope>
    <source>
        <strain evidence="2">cv. Heinz 1706</strain>
    </source>
</reference>
<dbReference type="PANTHER" id="PTHR46932">
    <property type="entry name" value="HEAVY METAL-ASSOCIATED ISOPRENYLATED PLANT PROTEIN 47"/>
    <property type="match status" value="1"/>
</dbReference>
<proteinExistence type="predicted"/>
<dbReference type="PANTHER" id="PTHR46932:SF12">
    <property type="entry name" value="HEAVY METAL-ASSOCIATED ISOPRENYLATED PLANT PROTEIN 47"/>
    <property type="match status" value="1"/>
</dbReference>
<accession>A0A3Q7JTQ6</accession>
<dbReference type="PaxDb" id="4081-Solyc12g015920.1.1"/>
<feature type="compositionally biased region" description="Basic and acidic residues" evidence="1">
    <location>
        <begin position="80"/>
        <end position="102"/>
    </location>
</feature>
<keyword evidence="3" id="KW-1185">Reference proteome</keyword>
<dbReference type="Proteomes" id="UP000004994">
    <property type="component" value="Chromosome 12"/>
</dbReference>
<evidence type="ECO:0000256" key="1">
    <source>
        <dbReference type="SAM" id="MobiDB-lite"/>
    </source>
</evidence>
<evidence type="ECO:0000313" key="3">
    <source>
        <dbReference type="Proteomes" id="UP000004994"/>
    </source>
</evidence>
<name>A0A3Q7JTQ6_SOLLC</name>
<evidence type="ECO:0000313" key="2">
    <source>
        <dbReference type="EnsemblPlants" id="Solyc12g015920.2.1"/>
    </source>
</evidence>
<dbReference type="InterPro" id="IPR042885">
    <property type="entry name" value="HIPP47/16"/>
</dbReference>
<dbReference type="Gramene" id="Solyc12g015920.2.1">
    <property type="protein sequence ID" value="Solyc12g015920.2.1"/>
    <property type="gene ID" value="Solyc12g015920.2"/>
</dbReference>
<dbReference type="AlphaFoldDB" id="A0A3Q7JTQ6"/>
<organism evidence="2">
    <name type="scientific">Solanum lycopersicum</name>
    <name type="common">Tomato</name>
    <name type="synonym">Lycopersicon esculentum</name>
    <dbReference type="NCBI Taxonomy" id="4081"/>
    <lineage>
        <taxon>Eukaryota</taxon>
        <taxon>Viridiplantae</taxon>
        <taxon>Streptophyta</taxon>
        <taxon>Embryophyta</taxon>
        <taxon>Tracheophyta</taxon>
        <taxon>Spermatophyta</taxon>
        <taxon>Magnoliopsida</taxon>
        <taxon>eudicotyledons</taxon>
        <taxon>Gunneridae</taxon>
        <taxon>Pentapetalae</taxon>
        <taxon>asterids</taxon>
        <taxon>lamiids</taxon>
        <taxon>Solanales</taxon>
        <taxon>Solanaceae</taxon>
        <taxon>Solanoideae</taxon>
        <taxon>Solaneae</taxon>
        <taxon>Solanum</taxon>
        <taxon>Solanum subgen. Lycopersicon</taxon>
    </lineage>
</organism>
<dbReference type="Gene3D" id="3.30.70.100">
    <property type="match status" value="1"/>
</dbReference>
<dbReference type="KEGG" id="sly:104644861"/>
<dbReference type="STRING" id="4081.A0A3Q7JTQ6"/>
<feature type="region of interest" description="Disordered" evidence="1">
    <location>
        <begin position="75"/>
        <end position="102"/>
    </location>
</feature>
<gene>
    <name evidence="2" type="primary">LOC104644861</name>
</gene>
<dbReference type="SMR" id="A0A3Q7JTQ6"/>
<evidence type="ECO:0008006" key="4">
    <source>
        <dbReference type="Google" id="ProtNLM"/>
    </source>
</evidence>
<dbReference type="FunCoup" id="A0A3Q7JTQ6">
    <property type="interactions" value="87"/>
</dbReference>
<sequence>MKKKIVIDIPVSSDRCISKAMQMAVTICGVTSVNVDKGKGHLIVIGEGVDSFALMKCIKRRFRCANIVSVEEVKPPNPEEEAKKKKEAEEKKKKEEEAKKKKECKEEKEKCCKSCCDCCPPCCPPSCPPYCPPNPPCVQYYPVCQPVYDNYNPSCSIF</sequence>
<protein>
    <recommendedName>
        <fullName evidence="4">HMA domain-containing protein</fullName>
    </recommendedName>
</protein>
<dbReference type="EnsemblPlants" id="Solyc12g015920.2.1">
    <property type="protein sequence ID" value="Solyc12g015920.2.1"/>
    <property type="gene ID" value="Solyc12g015920.2"/>
</dbReference>
<dbReference type="RefSeq" id="XP_010313956.1">
    <property type="nucleotide sequence ID" value="XM_010315654.4"/>
</dbReference>
<dbReference type="GeneID" id="104644861"/>
<dbReference type="OrthoDB" id="692882at2759"/>